<dbReference type="OrthoDB" id="432282at2759"/>
<dbReference type="AlphaFoldDB" id="A0A9P1D4K5"/>
<dbReference type="EMBL" id="CAMXCT020003223">
    <property type="protein sequence ID" value="CAL1156539.1"/>
    <property type="molecule type" value="Genomic_DNA"/>
</dbReference>
<feature type="transmembrane region" description="Helical" evidence="3">
    <location>
        <begin position="194"/>
        <end position="216"/>
    </location>
</feature>
<keyword evidence="3" id="KW-1133">Transmembrane helix</keyword>
<reference evidence="4" key="1">
    <citation type="submission" date="2022-10" db="EMBL/GenBank/DDBJ databases">
        <authorList>
            <person name="Chen Y."/>
            <person name="Dougan E. K."/>
            <person name="Chan C."/>
            <person name="Rhodes N."/>
            <person name="Thang M."/>
        </authorList>
    </citation>
    <scope>NUCLEOTIDE SEQUENCE</scope>
</reference>
<name>A0A9P1D4K5_9DINO</name>
<feature type="compositionally biased region" description="Polar residues" evidence="2">
    <location>
        <begin position="933"/>
        <end position="944"/>
    </location>
</feature>
<evidence type="ECO:0000313" key="6">
    <source>
        <dbReference type="Proteomes" id="UP001152797"/>
    </source>
</evidence>
<protein>
    <submittedName>
        <fullName evidence="4">Uncharacterized protein</fullName>
    </submittedName>
</protein>
<keyword evidence="1" id="KW-0175">Coiled coil</keyword>
<reference evidence="5 6" key="2">
    <citation type="submission" date="2024-05" db="EMBL/GenBank/DDBJ databases">
        <authorList>
            <person name="Chen Y."/>
            <person name="Shah S."/>
            <person name="Dougan E. K."/>
            <person name="Thang M."/>
            <person name="Chan C."/>
        </authorList>
    </citation>
    <scope>NUCLEOTIDE SEQUENCE [LARGE SCALE GENOMIC DNA]</scope>
</reference>
<proteinExistence type="predicted"/>
<comment type="caution">
    <text evidence="4">The sequence shown here is derived from an EMBL/GenBank/DDBJ whole genome shotgun (WGS) entry which is preliminary data.</text>
</comment>
<dbReference type="Proteomes" id="UP001152797">
    <property type="component" value="Unassembled WGS sequence"/>
</dbReference>
<keyword evidence="3" id="KW-0472">Membrane</keyword>
<feature type="coiled-coil region" evidence="1">
    <location>
        <begin position="529"/>
        <end position="590"/>
    </location>
</feature>
<keyword evidence="3" id="KW-0812">Transmembrane</keyword>
<dbReference type="EMBL" id="CAMXCT030003223">
    <property type="protein sequence ID" value="CAL4790476.1"/>
    <property type="molecule type" value="Genomic_DNA"/>
</dbReference>
<dbReference type="InterPro" id="IPR027267">
    <property type="entry name" value="AH/BAR_dom_sf"/>
</dbReference>
<feature type="region of interest" description="Disordered" evidence="2">
    <location>
        <begin position="923"/>
        <end position="988"/>
    </location>
</feature>
<keyword evidence="6" id="KW-1185">Reference proteome</keyword>
<dbReference type="Gene3D" id="1.20.1270.60">
    <property type="entry name" value="Arfaptin homology (AH) domain/BAR domain"/>
    <property type="match status" value="1"/>
</dbReference>
<evidence type="ECO:0000313" key="4">
    <source>
        <dbReference type="EMBL" id="CAI4003164.1"/>
    </source>
</evidence>
<accession>A0A9P1D4K5</accession>
<evidence type="ECO:0000256" key="1">
    <source>
        <dbReference type="SAM" id="Coils"/>
    </source>
</evidence>
<evidence type="ECO:0000313" key="5">
    <source>
        <dbReference type="EMBL" id="CAL4790476.1"/>
    </source>
</evidence>
<organism evidence="4">
    <name type="scientific">Cladocopium goreaui</name>
    <dbReference type="NCBI Taxonomy" id="2562237"/>
    <lineage>
        <taxon>Eukaryota</taxon>
        <taxon>Sar</taxon>
        <taxon>Alveolata</taxon>
        <taxon>Dinophyceae</taxon>
        <taxon>Suessiales</taxon>
        <taxon>Symbiodiniaceae</taxon>
        <taxon>Cladocopium</taxon>
    </lineage>
</organism>
<gene>
    <name evidence="4" type="ORF">C1SCF055_LOCUS29054</name>
</gene>
<feature type="coiled-coil region" evidence="1">
    <location>
        <begin position="398"/>
        <end position="486"/>
    </location>
</feature>
<evidence type="ECO:0000256" key="2">
    <source>
        <dbReference type="SAM" id="MobiDB-lite"/>
    </source>
</evidence>
<dbReference type="EMBL" id="CAMXCT010003223">
    <property type="protein sequence ID" value="CAI4003164.1"/>
    <property type="molecule type" value="Genomic_DNA"/>
</dbReference>
<sequence>MLGIARISVPIPSDLWPKRELKTPAAHTCAILLVRDNRPEIGPFISFRLQMRSFRILPLSLAVMFGDASEIAILPNAKLVMDGSELPAEVQSKHDLLKIEGPGKHELPETIEDVEARWLGMALSQIGWFLSESPLSLGKKATSWMLSAEEVSSRSKHQSMALSLLETLGVSLAEQKPTAPIPHHPHTMFGGIPWLLIIPVVLGVVLAILIQAVSLYSEWSEAKEKQARGEPIEADLGYGALETLDRRMARCEFDVKELRTARAQVAGVAAAPAAAEAEAAPAQDPLLDELLQRMARFERLEEDLRADVDSHQGLLRALQETQRQPQQDAMKVDGVSEMAKQLSRCEEQIEELQTQLQVLPSSSLAVSDREVTLPPDFTERLQKCERQNQEFQKQLHGQSSLNSEIARCEEQVKELRLLHEKSSAEDPQAAQMGEMSLQIRRCEQQVKELQEELREEKSSKPQVDGVSEMAKQLSRCEEQIEELQTQLQVLPSSSLAVSDREVTLPPDFTERLQKCERQNQEFQKQLHGQSSLNSEIARCEEQVKELRLLHEKSSAEDPQAAQMGEMSLQIRRCEQQVKELQEELREEKSSKPQVSAFNPHEEDLTDHQLMLLDLQQRVSSLEGPGELVASSPQSGVLGQAAELARAAQQPRHDAVRGLPRVFRDATKEWPAMKALRQKLQKHAVTRQWVGLDSDKQALSQDEQELRQELEWQQNVTDALTSYGKVLETATYSLLEAHQSLMDLHLELLTPEAAAMHRALRCLVAQLRDGAEANSTPLGLHVAQLQGCMAKVKEVDEARALQKHYEDKVVQLDAQVKRKSSPALQSKLERNQEKLQQASVASQSAQEVAHESLQQCAARRQNLQRIAGSFMTSLSKAFQAAVSSSSRSMASMASTGSSGYAVANVPPDGLNPFTEDVLREATPVAKDPAPPTASNPFPDSDSASGAESGPPDPGKWKPLESESENSTSPWAQDPKPQPEGLESLEGDPK</sequence>
<evidence type="ECO:0000256" key="3">
    <source>
        <dbReference type="SAM" id="Phobius"/>
    </source>
</evidence>